<dbReference type="Gene3D" id="4.10.91.10">
    <property type="entry name" value="Cytochrome c oxidase, subunit VIIa"/>
    <property type="match status" value="1"/>
</dbReference>
<dbReference type="KEGG" id="der:6552908"/>
<gene>
    <name evidence="8" type="primary">Dere\GG10146</name>
    <name evidence="8" type="ORF">Dere_GG10146</name>
</gene>
<evidence type="ECO:0000256" key="7">
    <source>
        <dbReference type="SAM" id="Phobius"/>
    </source>
</evidence>
<keyword evidence="6 7" id="KW-0472">Membrane</keyword>
<evidence type="ECO:0000256" key="1">
    <source>
        <dbReference type="ARBA" id="ARBA00004273"/>
    </source>
</evidence>
<evidence type="ECO:0000256" key="6">
    <source>
        <dbReference type="ARBA" id="ARBA00023136"/>
    </source>
</evidence>
<dbReference type="HOGENOM" id="CLU_2225908_0_0_1"/>
<dbReference type="SUPFAM" id="SSF81419">
    <property type="entry name" value="Mitochondrial cytochrome c oxidase subunit VIIa"/>
    <property type="match status" value="1"/>
</dbReference>
<dbReference type="InterPro" id="IPR036539">
    <property type="entry name" value="Cyt_c_oxidase_su7a_sf"/>
</dbReference>
<evidence type="ECO:0000256" key="2">
    <source>
        <dbReference type="ARBA" id="ARBA00009331"/>
    </source>
</evidence>
<dbReference type="PANTHER" id="PTHR10510">
    <property type="entry name" value="CYTOCHROME C OXIDASE POLYPEPTIDE 7A"/>
    <property type="match status" value="1"/>
</dbReference>
<accession>B3NZT1</accession>
<sequence length="103" mass="11467">MQRNCFSLRPFLRGAGVVGAFCKPARQFCNSTALKYAAAAPKTRPGKLPPKMAKLRKQFQADNDLPVFLKGGSMDNILYRLTWVLCFLGIGGDVWLWLGYIIA</sequence>
<dbReference type="eggNOG" id="ENOG502SBK9">
    <property type="taxonomic scope" value="Eukaryota"/>
</dbReference>
<protein>
    <submittedName>
        <fullName evidence="8">GG10146</fullName>
    </submittedName>
</protein>
<keyword evidence="5" id="KW-0496">Mitochondrion</keyword>
<keyword evidence="7" id="KW-1133">Transmembrane helix</keyword>
<dbReference type="GO" id="GO:0097250">
    <property type="term" value="P:mitochondrial respirasome assembly"/>
    <property type="evidence" value="ECO:0007669"/>
    <property type="project" value="TreeGrafter"/>
</dbReference>
<dbReference type="GO" id="GO:0045277">
    <property type="term" value="C:respiratory chain complex IV"/>
    <property type="evidence" value="ECO:0007669"/>
    <property type="project" value="InterPro"/>
</dbReference>
<dbReference type="InterPro" id="IPR003177">
    <property type="entry name" value="Cytc_oxidase_su7a_met"/>
</dbReference>
<dbReference type="OMA" id="MQRNCFS"/>
<evidence type="ECO:0000313" key="9">
    <source>
        <dbReference type="Proteomes" id="UP000008711"/>
    </source>
</evidence>
<dbReference type="Proteomes" id="UP000008711">
    <property type="component" value="Unassembled WGS sequence"/>
</dbReference>
<organism evidence="8 9">
    <name type="scientific">Drosophila erecta</name>
    <name type="common">Fruit fly</name>
    <dbReference type="NCBI Taxonomy" id="7220"/>
    <lineage>
        <taxon>Eukaryota</taxon>
        <taxon>Metazoa</taxon>
        <taxon>Ecdysozoa</taxon>
        <taxon>Arthropoda</taxon>
        <taxon>Hexapoda</taxon>
        <taxon>Insecta</taxon>
        <taxon>Pterygota</taxon>
        <taxon>Neoptera</taxon>
        <taxon>Endopterygota</taxon>
        <taxon>Diptera</taxon>
        <taxon>Brachycera</taxon>
        <taxon>Muscomorpha</taxon>
        <taxon>Ephydroidea</taxon>
        <taxon>Drosophilidae</taxon>
        <taxon>Drosophila</taxon>
        <taxon>Sophophora</taxon>
    </lineage>
</organism>
<feature type="transmembrane region" description="Helical" evidence="7">
    <location>
        <begin position="77"/>
        <end position="102"/>
    </location>
</feature>
<dbReference type="PANTHER" id="PTHR10510:SF13">
    <property type="entry name" value="CYTOCHROME C OXIDASE SUBUNIT 7A-LIKE-RELATED"/>
    <property type="match status" value="1"/>
</dbReference>
<evidence type="ECO:0000256" key="3">
    <source>
        <dbReference type="ARBA" id="ARBA00022792"/>
    </source>
</evidence>
<name>B3NZT1_DROER</name>
<dbReference type="AlphaFoldDB" id="B3NZT1"/>
<evidence type="ECO:0000256" key="5">
    <source>
        <dbReference type="ARBA" id="ARBA00023128"/>
    </source>
</evidence>
<keyword evidence="3" id="KW-0999">Mitochondrion inner membrane</keyword>
<dbReference type="OrthoDB" id="5966508at2759"/>
<dbReference type="PhylomeDB" id="B3NZT1"/>
<dbReference type="GO" id="GO:0005743">
    <property type="term" value="C:mitochondrial inner membrane"/>
    <property type="evidence" value="ECO:0007669"/>
    <property type="project" value="UniProtKB-SubCell"/>
</dbReference>
<dbReference type="GO" id="GO:0002082">
    <property type="term" value="P:regulation of oxidative phosphorylation"/>
    <property type="evidence" value="ECO:0007669"/>
    <property type="project" value="TreeGrafter"/>
</dbReference>
<dbReference type="EMBL" id="CH954181">
    <property type="protein sequence ID" value="EDV49929.1"/>
    <property type="molecule type" value="Genomic_DNA"/>
</dbReference>
<dbReference type="GO" id="GO:0006123">
    <property type="term" value="P:mitochondrial electron transport, cytochrome c to oxygen"/>
    <property type="evidence" value="ECO:0007669"/>
    <property type="project" value="InterPro"/>
</dbReference>
<evidence type="ECO:0000313" key="8">
    <source>
        <dbReference type="EMBL" id="EDV49929.1"/>
    </source>
</evidence>
<reference evidence="8 9" key="1">
    <citation type="journal article" date="2007" name="Nature">
        <title>Evolution of genes and genomes on the Drosophila phylogeny.</title>
        <authorList>
            <consortium name="Drosophila 12 Genomes Consortium"/>
            <person name="Clark A.G."/>
            <person name="Eisen M.B."/>
            <person name="Smith D.R."/>
            <person name="Bergman C.M."/>
            <person name="Oliver B."/>
            <person name="Markow T.A."/>
            <person name="Kaufman T.C."/>
            <person name="Kellis M."/>
            <person name="Gelbart W."/>
            <person name="Iyer V.N."/>
            <person name="Pollard D.A."/>
            <person name="Sackton T.B."/>
            <person name="Larracuente A.M."/>
            <person name="Singh N.D."/>
            <person name="Abad J.P."/>
            <person name="Abt D.N."/>
            <person name="Adryan B."/>
            <person name="Aguade M."/>
            <person name="Akashi H."/>
            <person name="Anderson W.W."/>
            <person name="Aquadro C.F."/>
            <person name="Ardell D.H."/>
            <person name="Arguello R."/>
            <person name="Artieri C.G."/>
            <person name="Barbash D.A."/>
            <person name="Barker D."/>
            <person name="Barsanti P."/>
            <person name="Batterham P."/>
            <person name="Batzoglou S."/>
            <person name="Begun D."/>
            <person name="Bhutkar A."/>
            <person name="Blanco E."/>
            <person name="Bosak S.A."/>
            <person name="Bradley R.K."/>
            <person name="Brand A.D."/>
            <person name="Brent M.R."/>
            <person name="Brooks A.N."/>
            <person name="Brown R.H."/>
            <person name="Butlin R.K."/>
            <person name="Caggese C."/>
            <person name="Calvi B.R."/>
            <person name="Bernardo de Carvalho A."/>
            <person name="Caspi A."/>
            <person name="Castrezana S."/>
            <person name="Celniker S.E."/>
            <person name="Chang J.L."/>
            <person name="Chapple C."/>
            <person name="Chatterji S."/>
            <person name="Chinwalla A."/>
            <person name="Civetta A."/>
            <person name="Clifton S.W."/>
            <person name="Comeron J.M."/>
            <person name="Costello J.C."/>
            <person name="Coyne J.A."/>
            <person name="Daub J."/>
            <person name="David R.G."/>
            <person name="Delcher A.L."/>
            <person name="Delehaunty K."/>
            <person name="Do C.B."/>
            <person name="Ebling H."/>
            <person name="Edwards K."/>
            <person name="Eickbush T."/>
            <person name="Evans J.D."/>
            <person name="Filipski A."/>
            <person name="Findeiss S."/>
            <person name="Freyhult E."/>
            <person name="Fulton L."/>
            <person name="Fulton R."/>
            <person name="Garcia A.C."/>
            <person name="Gardiner A."/>
            <person name="Garfield D.A."/>
            <person name="Garvin B.E."/>
            <person name="Gibson G."/>
            <person name="Gilbert D."/>
            <person name="Gnerre S."/>
            <person name="Godfrey J."/>
            <person name="Good R."/>
            <person name="Gotea V."/>
            <person name="Gravely B."/>
            <person name="Greenberg A.J."/>
            <person name="Griffiths-Jones S."/>
            <person name="Gross S."/>
            <person name="Guigo R."/>
            <person name="Gustafson E.A."/>
            <person name="Haerty W."/>
            <person name="Hahn M.W."/>
            <person name="Halligan D.L."/>
            <person name="Halpern A.L."/>
            <person name="Halter G.M."/>
            <person name="Han M.V."/>
            <person name="Heger A."/>
            <person name="Hillier L."/>
            <person name="Hinrichs A.S."/>
            <person name="Holmes I."/>
            <person name="Hoskins R.A."/>
            <person name="Hubisz M.J."/>
            <person name="Hultmark D."/>
            <person name="Huntley M.A."/>
            <person name="Jaffe D.B."/>
            <person name="Jagadeeshan S."/>
            <person name="Jeck W.R."/>
            <person name="Johnson J."/>
            <person name="Jones C.D."/>
            <person name="Jordan W.C."/>
            <person name="Karpen G.H."/>
            <person name="Kataoka E."/>
            <person name="Keightley P.D."/>
            <person name="Kheradpour P."/>
            <person name="Kirkness E.F."/>
            <person name="Koerich L.B."/>
            <person name="Kristiansen K."/>
            <person name="Kudrna D."/>
            <person name="Kulathinal R.J."/>
            <person name="Kumar S."/>
            <person name="Kwok R."/>
            <person name="Lander E."/>
            <person name="Langley C.H."/>
            <person name="Lapoint R."/>
            <person name="Lazzaro B.P."/>
            <person name="Lee S.J."/>
            <person name="Levesque L."/>
            <person name="Li R."/>
            <person name="Lin C.F."/>
            <person name="Lin M.F."/>
            <person name="Lindblad-Toh K."/>
            <person name="Llopart A."/>
            <person name="Long M."/>
            <person name="Low L."/>
            <person name="Lozovsky E."/>
            <person name="Lu J."/>
            <person name="Luo M."/>
            <person name="Machado C.A."/>
            <person name="Makalowski W."/>
            <person name="Marzo M."/>
            <person name="Matsuda M."/>
            <person name="Matzkin L."/>
            <person name="McAllister B."/>
            <person name="McBride C.S."/>
            <person name="McKernan B."/>
            <person name="McKernan K."/>
            <person name="Mendez-Lago M."/>
            <person name="Minx P."/>
            <person name="Mollenhauer M.U."/>
            <person name="Montooth K."/>
            <person name="Mount S.M."/>
            <person name="Mu X."/>
            <person name="Myers E."/>
            <person name="Negre B."/>
            <person name="Newfeld S."/>
            <person name="Nielsen R."/>
            <person name="Noor M.A."/>
            <person name="O'Grady P."/>
            <person name="Pachter L."/>
            <person name="Papaceit M."/>
            <person name="Parisi M.J."/>
            <person name="Parisi M."/>
            <person name="Parts L."/>
            <person name="Pedersen J.S."/>
            <person name="Pesole G."/>
            <person name="Phillippy A.M."/>
            <person name="Ponting C.P."/>
            <person name="Pop M."/>
            <person name="Porcelli D."/>
            <person name="Powell J.R."/>
            <person name="Prohaska S."/>
            <person name="Pruitt K."/>
            <person name="Puig M."/>
            <person name="Quesneville H."/>
            <person name="Ram K.R."/>
            <person name="Rand D."/>
            <person name="Rasmussen M.D."/>
            <person name="Reed L.K."/>
            <person name="Reenan R."/>
            <person name="Reily A."/>
            <person name="Remington K.A."/>
            <person name="Rieger T.T."/>
            <person name="Ritchie M.G."/>
            <person name="Robin C."/>
            <person name="Rogers Y.H."/>
            <person name="Rohde C."/>
            <person name="Rozas J."/>
            <person name="Rubenfield M.J."/>
            <person name="Ruiz A."/>
            <person name="Russo S."/>
            <person name="Salzberg S.L."/>
            <person name="Sanchez-Gracia A."/>
            <person name="Saranga D.J."/>
            <person name="Sato H."/>
            <person name="Schaeffer S.W."/>
            <person name="Schatz M.C."/>
            <person name="Schlenke T."/>
            <person name="Schwartz R."/>
            <person name="Segarra C."/>
            <person name="Singh R.S."/>
            <person name="Sirot L."/>
            <person name="Sirota M."/>
            <person name="Sisneros N.B."/>
            <person name="Smith C.D."/>
            <person name="Smith T.F."/>
            <person name="Spieth J."/>
            <person name="Stage D.E."/>
            <person name="Stark A."/>
            <person name="Stephan W."/>
            <person name="Strausberg R.L."/>
            <person name="Strempel S."/>
            <person name="Sturgill D."/>
            <person name="Sutton G."/>
            <person name="Sutton G.G."/>
            <person name="Tao W."/>
            <person name="Teichmann S."/>
            <person name="Tobari Y.N."/>
            <person name="Tomimura Y."/>
            <person name="Tsolas J.M."/>
            <person name="Valente V.L."/>
            <person name="Venter E."/>
            <person name="Venter J.C."/>
            <person name="Vicario S."/>
            <person name="Vieira F.G."/>
            <person name="Vilella A.J."/>
            <person name="Villasante A."/>
            <person name="Walenz B."/>
            <person name="Wang J."/>
            <person name="Wasserman M."/>
            <person name="Watts T."/>
            <person name="Wilson D."/>
            <person name="Wilson R.K."/>
            <person name="Wing R.A."/>
            <person name="Wolfner M.F."/>
            <person name="Wong A."/>
            <person name="Wong G.K."/>
            <person name="Wu C.I."/>
            <person name="Wu G."/>
            <person name="Yamamoto D."/>
            <person name="Yang H.P."/>
            <person name="Yang S.P."/>
            <person name="Yorke J.A."/>
            <person name="Yoshida K."/>
            <person name="Zdobnov E."/>
            <person name="Zhang P."/>
            <person name="Zhang Y."/>
            <person name="Zimin A.V."/>
            <person name="Baldwin J."/>
            <person name="Abdouelleil A."/>
            <person name="Abdulkadir J."/>
            <person name="Abebe A."/>
            <person name="Abera B."/>
            <person name="Abreu J."/>
            <person name="Acer S.C."/>
            <person name="Aftuck L."/>
            <person name="Alexander A."/>
            <person name="An P."/>
            <person name="Anderson E."/>
            <person name="Anderson S."/>
            <person name="Arachi H."/>
            <person name="Azer M."/>
            <person name="Bachantsang P."/>
            <person name="Barry A."/>
            <person name="Bayul T."/>
            <person name="Berlin A."/>
            <person name="Bessette D."/>
            <person name="Bloom T."/>
            <person name="Blye J."/>
            <person name="Boguslavskiy L."/>
            <person name="Bonnet C."/>
            <person name="Boukhgalter B."/>
            <person name="Bourzgui I."/>
            <person name="Brown A."/>
            <person name="Cahill P."/>
            <person name="Channer S."/>
            <person name="Cheshatsang Y."/>
            <person name="Chuda L."/>
            <person name="Citroen M."/>
            <person name="Collymore A."/>
            <person name="Cooke P."/>
            <person name="Costello M."/>
            <person name="D'Aco K."/>
            <person name="Daza R."/>
            <person name="De Haan G."/>
            <person name="DeGray S."/>
            <person name="DeMaso C."/>
            <person name="Dhargay N."/>
            <person name="Dooley K."/>
            <person name="Dooley E."/>
            <person name="Doricent M."/>
            <person name="Dorje P."/>
            <person name="Dorjee K."/>
            <person name="Dupes A."/>
            <person name="Elong R."/>
            <person name="Falk J."/>
            <person name="Farina A."/>
            <person name="Faro S."/>
            <person name="Ferguson D."/>
            <person name="Fisher S."/>
            <person name="Foley C.D."/>
            <person name="Franke A."/>
            <person name="Friedrich D."/>
            <person name="Gadbois L."/>
            <person name="Gearin G."/>
            <person name="Gearin C.R."/>
            <person name="Giannoukos G."/>
            <person name="Goode T."/>
            <person name="Graham J."/>
            <person name="Grandbois E."/>
            <person name="Grewal S."/>
            <person name="Gyaltsen K."/>
            <person name="Hafez N."/>
            <person name="Hagos B."/>
            <person name="Hall J."/>
            <person name="Henson C."/>
            <person name="Hollinger A."/>
            <person name="Honan T."/>
            <person name="Huard M.D."/>
            <person name="Hughes L."/>
            <person name="Hurhula B."/>
            <person name="Husby M.E."/>
            <person name="Kamat A."/>
            <person name="Kanga B."/>
            <person name="Kashin S."/>
            <person name="Khazanovich D."/>
            <person name="Kisner P."/>
            <person name="Lance K."/>
            <person name="Lara M."/>
            <person name="Lee W."/>
            <person name="Lennon N."/>
            <person name="Letendre F."/>
            <person name="LeVine R."/>
            <person name="Lipovsky A."/>
            <person name="Liu X."/>
            <person name="Liu J."/>
            <person name="Liu S."/>
            <person name="Lokyitsang T."/>
            <person name="Lokyitsang Y."/>
            <person name="Lubonja R."/>
            <person name="Lui A."/>
            <person name="MacDonald P."/>
            <person name="Magnisalis V."/>
            <person name="Maru K."/>
            <person name="Matthews C."/>
            <person name="McCusker W."/>
            <person name="McDonough S."/>
            <person name="Mehta T."/>
            <person name="Meldrim J."/>
            <person name="Meneus L."/>
            <person name="Mihai O."/>
            <person name="Mihalev A."/>
            <person name="Mihova T."/>
            <person name="Mittelman R."/>
            <person name="Mlenga V."/>
            <person name="Montmayeur A."/>
            <person name="Mulrain L."/>
            <person name="Navidi A."/>
            <person name="Naylor J."/>
            <person name="Negash T."/>
            <person name="Nguyen T."/>
            <person name="Nguyen N."/>
            <person name="Nicol R."/>
            <person name="Norbu C."/>
            <person name="Norbu N."/>
            <person name="Novod N."/>
            <person name="O'Neill B."/>
            <person name="Osman S."/>
            <person name="Markiewicz E."/>
            <person name="Oyono O.L."/>
            <person name="Patti C."/>
            <person name="Phunkhang P."/>
            <person name="Pierre F."/>
            <person name="Priest M."/>
            <person name="Raghuraman S."/>
            <person name="Rege F."/>
            <person name="Reyes R."/>
            <person name="Rise C."/>
            <person name="Rogov P."/>
            <person name="Ross K."/>
            <person name="Ryan E."/>
            <person name="Settipalli S."/>
            <person name="Shea T."/>
            <person name="Sherpa N."/>
            <person name="Shi L."/>
            <person name="Shih D."/>
            <person name="Sparrow T."/>
            <person name="Spaulding J."/>
            <person name="Stalker J."/>
            <person name="Stange-Thomann N."/>
            <person name="Stavropoulos S."/>
            <person name="Stone C."/>
            <person name="Strader C."/>
            <person name="Tesfaye S."/>
            <person name="Thomson T."/>
            <person name="Thoulutsang Y."/>
            <person name="Thoulutsang D."/>
            <person name="Topham K."/>
            <person name="Topping I."/>
            <person name="Tsamla T."/>
            <person name="Vassiliev H."/>
            <person name="Vo A."/>
            <person name="Wangchuk T."/>
            <person name="Wangdi T."/>
            <person name="Weiand M."/>
            <person name="Wilkinson J."/>
            <person name="Wilson A."/>
            <person name="Yadav S."/>
            <person name="Young G."/>
            <person name="Yu Q."/>
            <person name="Zembek L."/>
            <person name="Zhong D."/>
            <person name="Zimmer A."/>
            <person name="Zwirko Z."/>
            <person name="Jaffe D.B."/>
            <person name="Alvarez P."/>
            <person name="Brockman W."/>
            <person name="Butler J."/>
            <person name="Chin C."/>
            <person name="Gnerre S."/>
            <person name="Grabherr M."/>
            <person name="Kleber M."/>
            <person name="Mauceli E."/>
            <person name="MacCallum I."/>
        </authorList>
    </citation>
    <scope>NUCLEOTIDE SEQUENCE [LARGE SCALE GENOMIC DNA]</scope>
    <source>
        <strain evidence="8 9">TSC#14021-0224.01</strain>
    </source>
</reference>
<comment type="similarity">
    <text evidence="2">Belongs to the cytochrome c oxidase VIIa family.</text>
</comment>
<comment type="subcellular location">
    <subcellularLocation>
        <location evidence="1">Mitochondrion inner membrane</location>
    </subcellularLocation>
</comment>
<keyword evidence="9" id="KW-1185">Reference proteome</keyword>
<reference evidence="8 9" key="2">
    <citation type="journal article" date="2008" name="Bioinformatics">
        <title>Assembly reconciliation.</title>
        <authorList>
            <person name="Zimin A.V."/>
            <person name="Smith D.R."/>
            <person name="Sutton G."/>
            <person name="Yorke J.A."/>
        </authorList>
    </citation>
    <scope>NUCLEOTIDE SEQUENCE [LARGE SCALE GENOMIC DNA]</scope>
    <source>
        <strain evidence="8 9">TSC#14021-0224.01</strain>
    </source>
</reference>
<dbReference type="CDD" id="cd00928">
    <property type="entry name" value="Cyt_c_Oxidase_VIIa"/>
    <property type="match status" value="1"/>
</dbReference>
<keyword evidence="4" id="KW-0809">Transit peptide</keyword>
<proteinExistence type="inferred from homology"/>
<dbReference type="FunFam" id="4.10.91.10:FF:000001">
    <property type="entry name" value="Cytochrome c oxidase subunit 7A1, mitochondrial"/>
    <property type="match status" value="1"/>
</dbReference>
<evidence type="ECO:0000256" key="4">
    <source>
        <dbReference type="ARBA" id="ARBA00022946"/>
    </source>
</evidence>
<keyword evidence="7" id="KW-0812">Transmembrane</keyword>